<dbReference type="Proteomes" id="UP000828390">
    <property type="component" value="Unassembled WGS sequence"/>
</dbReference>
<dbReference type="InterPro" id="IPR011992">
    <property type="entry name" value="EF-hand-dom_pair"/>
</dbReference>
<dbReference type="EMBL" id="JAIWYP010000016">
    <property type="protein sequence ID" value="KAH3694932.1"/>
    <property type="molecule type" value="Genomic_DNA"/>
</dbReference>
<feature type="domain" description="EF-hand" evidence="2">
    <location>
        <begin position="54"/>
        <end position="84"/>
    </location>
</feature>
<dbReference type="InterPro" id="IPR002048">
    <property type="entry name" value="EF_hand_dom"/>
</dbReference>
<dbReference type="CDD" id="cd00051">
    <property type="entry name" value="EFh"/>
    <property type="match status" value="1"/>
</dbReference>
<evidence type="ECO:0000259" key="2">
    <source>
        <dbReference type="PROSITE" id="PS50222"/>
    </source>
</evidence>
<dbReference type="PROSITE" id="PS50222">
    <property type="entry name" value="EF_HAND_2"/>
    <property type="match status" value="1"/>
</dbReference>
<name>A0A9D3Y823_DREPO</name>
<gene>
    <name evidence="3" type="ORF">DPMN_082377</name>
</gene>
<reference evidence="3" key="2">
    <citation type="submission" date="2020-11" db="EMBL/GenBank/DDBJ databases">
        <authorList>
            <person name="McCartney M.A."/>
            <person name="Auch B."/>
            <person name="Kono T."/>
            <person name="Mallez S."/>
            <person name="Becker A."/>
            <person name="Gohl D.M."/>
            <person name="Silverstein K.A.T."/>
            <person name="Koren S."/>
            <person name="Bechman K.B."/>
            <person name="Herman A."/>
            <person name="Abrahante J.E."/>
            <person name="Garbe J."/>
        </authorList>
    </citation>
    <scope>NUCLEOTIDE SEQUENCE</scope>
    <source>
        <strain evidence="3">Duluth1</strain>
        <tissue evidence="3">Whole animal</tissue>
    </source>
</reference>
<dbReference type="Pfam" id="PF13499">
    <property type="entry name" value="EF-hand_7"/>
    <property type="match status" value="1"/>
</dbReference>
<accession>A0A9D3Y823</accession>
<dbReference type="SUPFAM" id="SSF47473">
    <property type="entry name" value="EF-hand"/>
    <property type="match status" value="1"/>
</dbReference>
<sequence length="84" mass="9772">MSRREFLDAMMQKPIRSFTLLQTFQQHDMDGRGWLSRSEIRAVLLESNVCEPEDVADLTDQVFKEADLNNDGRITFTEFMKALS</sequence>
<keyword evidence="1" id="KW-0106">Calcium</keyword>
<dbReference type="InterPro" id="IPR018247">
    <property type="entry name" value="EF_Hand_1_Ca_BS"/>
</dbReference>
<dbReference type="AlphaFoldDB" id="A0A9D3Y823"/>
<proteinExistence type="predicted"/>
<dbReference type="GO" id="GO:0005509">
    <property type="term" value="F:calcium ion binding"/>
    <property type="evidence" value="ECO:0007669"/>
    <property type="project" value="InterPro"/>
</dbReference>
<dbReference type="PROSITE" id="PS00018">
    <property type="entry name" value="EF_HAND_1"/>
    <property type="match status" value="1"/>
</dbReference>
<evidence type="ECO:0000256" key="1">
    <source>
        <dbReference type="ARBA" id="ARBA00022837"/>
    </source>
</evidence>
<organism evidence="3 4">
    <name type="scientific">Dreissena polymorpha</name>
    <name type="common">Zebra mussel</name>
    <name type="synonym">Mytilus polymorpha</name>
    <dbReference type="NCBI Taxonomy" id="45954"/>
    <lineage>
        <taxon>Eukaryota</taxon>
        <taxon>Metazoa</taxon>
        <taxon>Spiralia</taxon>
        <taxon>Lophotrochozoa</taxon>
        <taxon>Mollusca</taxon>
        <taxon>Bivalvia</taxon>
        <taxon>Autobranchia</taxon>
        <taxon>Heteroconchia</taxon>
        <taxon>Euheterodonta</taxon>
        <taxon>Imparidentia</taxon>
        <taxon>Neoheterodontei</taxon>
        <taxon>Myida</taxon>
        <taxon>Dreissenoidea</taxon>
        <taxon>Dreissenidae</taxon>
        <taxon>Dreissena</taxon>
    </lineage>
</organism>
<keyword evidence="4" id="KW-1185">Reference proteome</keyword>
<comment type="caution">
    <text evidence="3">The sequence shown here is derived from an EMBL/GenBank/DDBJ whole genome shotgun (WGS) entry which is preliminary data.</text>
</comment>
<dbReference type="Gene3D" id="1.10.238.10">
    <property type="entry name" value="EF-hand"/>
    <property type="match status" value="1"/>
</dbReference>
<evidence type="ECO:0000313" key="4">
    <source>
        <dbReference type="Proteomes" id="UP000828390"/>
    </source>
</evidence>
<protein>
    <recommendedName>
        <fullName evidence="2">EF-hand domain-containing protein</fullName>
    </recommendedName>
</protein>
<reference evidence="3" key="1">
    <citation type="journal article" date="2019" name="bioRxiv">
        <title>The Genome of the Zebra Mussel, Dreissena polymorpha: A Resource for Invasive Species Research.</title>
        <authorList>
            <person name="McCartney M.A."/>
            <person name="Auch B."/>
            <person name="Kono T."/>
            <person name="Mallez S."/>
            <person name="Zhang Y."/>
            <person name="Obille A."/>
            <person name="Becker A."/>
            <person name="Abrahante J.E."/>
            <person name="Garbe J."/>
            <person name="Badalamenti J.P."/>
            <person name="Herman A."/>
            <person name="Mangelson H."/>
            <person name="Liachko I."/>
            <person name="Sullivan S."/>
            <person name="Sone E.D."/>
            <person name="Koren S."/>
            <person name="Silverstein K.A.T."/>
            <person name="Beckman K.B."/>
            <person name="Gohl D.M."/>
        </authorList>
    </citation>
    <scope>NUCLEOTIDE SEQUENCE</scope>
    <source>
        <strain evidence="3">Duluth1</strain>
        <tissue evidence="3">Whole animal</tissue>
    </source>
</reference>
<evidence type="ECO:0000313" key="3">
    <source>
        <dbReference type="EMBL" id="KAH3694932.1"/>
    </source>
</evidence>